<evidence type="ECO:0000256" key="11">
    <source>
        <dbReference type="ARBA" id="ARBA00023239"/>
    </source>
</evidence>
<dbReference type="InterPro" id="IPR035937">
    <property type="entry name" value="FPG_N"/>
</dbReference>
<dbReference type="SUPFAM" id="SSF46946">
    <property type="entry name" value="S13-like H2TH domain"/>
    <property type="match status" value="1"/>
</dbReference>
<reference evidence="19 20" key="1">
    <citation type="submission" date="2012-05" db="EMBL/GenBank/DDBJ databases">
        <authorList>
            <person name="Hilton J."/>
        </authorList>
    </citation>
    <scope>NUCLEOTIDE SEQUENCE [LARGE SCALE GENOMIC DNA]</scope>
    <source>
        <strain evidence="19 20">HH01</strain>
    </source>
</reference>
<keyword evidence="4 16" id="KW-0479">Metal-binding</keyword>
<dbReference type="STRING" id="1165094.RINTHH_17660"/>
<dbReference type="CDD" id="cd08966">
    <property type="entry name" value="EcFpg-like_N"/>
    <property type="match status" value="1"/>
</dbReference>
<dbReference type="InterPro" id="IPR000214">
    <property type="entry name" value="Znf_DNA_glyclase/AP_lyase"/>
</dbReference>
<feature type="binding site" evidence="16">
    <location>
        <position position="95"/>
    </location>
    <ligand>
        <name>DNA</name>
        <dbReference type="ChEBI" id="CHEBI:16991"/>
    </ligand>
</feature>
<dbReference type="PROSITE" id="PS51066">
    <property type="entry name" value="ZF_FPG_2"/>
    <property type="match status" value="1"/>
</dbReference>
<dbReference type="HAMAP" id="MF_00103">
    <property type="entry name" value="Fapy_DNA_glycosyl"/>
    <property type="match status" value="1"/>
</dbReference>
<dbReference type="OrthoDB" id="9800855at2"/>
<dbReference type="GO" id="GO:0006284">
    <property type="term" value="P:base-excision repair"/>
    <property type="evidence" value="ECO:0007669"/>
    <property type="project" value="InterPro"/>
</dbReference>
<dbReference type="InterPro" id="IPR010663">
    <property type="entry name" value="Znf_FPG/IleRS"/>
</dbReference>
<dbReference type="SUPFAM" id="SSF81624">
    <property type="entry name" value="N-terminal domain of MutM-like DNA repair proteins"/>
    <property type="match status" value="1"/>
</dbReference>
<dbReference type="FunFam" id="1.10.8.50:FF:000003">
    <property type="entry name" value="Formamidopyrimidine-DNA glycosylase"/>
    <property type="match status" value="1"/>
</dbReference>
<keyword evidence="7 16" id="KW-0378">Hydrolase</keyword>
<dbReference type="GO" id="GO:0003684">
    <property type="term" value="F:damaged DNA binding"/>
    <property type="evidence" value="ECO:0007669"/>
    <property type="project" value="InterPro"/>
</dbReference>
<name>M1X665_9NOST</name>
<feature type="active site" description="Proton donor; for beta-elimination activity" evidence="16">
    <location>
        <position position="60"/>
    </location>
</feature>
<evidence type="ECO:0000259" key="17">
    <source>
        <dbReference type="PROSITE" id="PS51066"/>
    </source>
</evidence>
<evidence type="ECO:0000256" key="6">
    <source>
        <dbReference type="ARBA" id="ARBA00022771"/>
    </source>
</evidence>
<evidence type="ECO:0000256" key="7">
    <source>
        <dbReference type="ARBA" id="ARBA00022801"/>
    </source>
</evidence>
<dbReference type="RefSeq" id="WP_008235070.1">
    <property type="nucleotide sequence ID" value="NZ_CAIY01000070.1"/>
</dbReference>
<dbReference type="PROSITE" id="PS01242">
    <property type="entry name" value="ZF_FPG_1"/>
    <property type="match status" value="1"/>
</dbReference>
<dbReference type="Gene3D" id="3.20.190.10">
    <property type="entry name" value="MutM-like, N-terminal"/>
    <property type="match status" value="1"/>
</dbReference>
<dbReference type="InterPro" id="IPR010979">
    <property type="entry name" value="Ribosomal_uS13-like_H2TH"/>
</dbReference>
<dbReference type="InterPro" id="IPR015886">
    <property type="entry name" value="H2TH_FPG"/>
</dbReference>
<keyword evidence="11 16" id="KW-0456">Lyase</keyword>
<dbReference type="GO" id="GO:0003690">
    <property type="term" value="F:double-stranded DNA binding"/>
    <property type="evidence" value="ECO:0007669"/>
    <property type="project" value="UniProtKB-ARBA"/>
</dbReference>
<dbReference type="InterPro" id="IPR015887">
    <property type="entry name" value="DNA_glyclase_Znf_dom_DNA_BS"/>
</dbReference>
<feature type="active site" description="Proton donor" evidence="16">
    <location>
        <position position="3"/>
    </location>
</feature>
<dbReference type="EC" id="3.2.2.23" evidence="16"/>
<comment type="caution">
    <text evidence="16">Lacks conserved residue(s) required for the propagation of feature annotation.</text>
</comment>
<dbReference type="GO" id="GO:0034039">
    <property type="term" value="F:8-oxo-7,8-dihydroguanine DNA N-glycosylase activity"/>
    <property type="evidence" value="ECO:0007669"/>
    <property type="project" value="TreeGrafter"/>
</dbReference>
<dbReference type="Gene3D" id="1.10.8.50">
    <property type="match status" value="1"/>
</dbReference>
<dbReference type="NCBIfam" id="NF010551">
    <property type="entry name" value="PRK13945.1"/>
    <property type="match status" value="1"/>
</dbReference>
<feature type="binding site" evidence="16">
    <location>
        <position position="114"/>
    </location>
    <ligand>
        <name>DNA</name>
        <dbReference type="ChEBI" id="CHEBI:16991"/>
    </ligand>
</feature>
<protein>
    <recommendedName>
        <fullName evidence="16">Formamidopyrimidine-DNA glycosylase</fullName>
        <shortName evidence="16">Fapy-DNA glycosylase</shortName>
        <ecNumber evidence="16">3.2.2.23</ecNumber>
    </recommendedName>
    <alternativeName>
        <fullName evidence="16">DNA-(apurinic or apyrimidinic site) lyase MutM</fullName>
        <shortName evidence="16">AP lyase MutM</shortName>
        <ecNumber evidence="16">4.2.99.18</ecNumber>
    </alternativeName>
</protein>
<comment type="subunit">
    <text evidence="3 16">Monomer.</text>
</comment>
<evidence type="ECO:0000256" key="5">
    <source>
        <dbReference type="ARBA" id="ARBA00022763"/>
    </source>
</evidence>
<dbReference type="SMART" id="SM01232">
    <property type="entry name" value="H2TH"/>
    <property type="match status" value="1"/>
</dbReference>
<evidence type="ECO:0000256" key="10">
    <source>
        <dbReference type="ARBA" id="ARBA00023204"/>
    </source>
</evidence>
<dbReference type="SUPFAM" id="SSF57716">
    <property type="entry name" value="Glucocorticoid receptor-like (DNA-binding domain)"/>
    <property type="match status" value="1"/>
</dbReference>
<dbReference type="PANTHER" id="PTHR22993">
    <property type="entry name" value="FORMAMIDOPYRIMIDINE-DNA GLYCOSYLASE"/>
    <property type="match status" value="1"/>
</dbReference>
<keyword evidence="6 16" id="KW-0863">Zinc-finger</keyword>
<evidence type="ECO:0000313" key="19">
    <source>
        <dbReference type="EMBL" id="CCH67921.1"/>
    </source>
</evidence>
<feature type="active site" description="Proton donor; for delta-elimination activity" evidence="16">
    <location>
        <position position="268"/>
    </location>
</feature>
<feature type="domain" description="Formamidopyrimidine-DNA glycosylase catalytic" evidence="18">
    <location>
        <begin position="2"/>
        <end position="117"/>
    </location>
</feature>
<organism evidence="19 20">
    <name type="scientific">Richelia intracellularis HH01</name>
    <dbReference type="NCBI Taxonomy" id="1165094"/>
    <lineage>
        <taxon>Bacteria</taxon>
        <taxon>Bacillati</taxon>
        <taxon>Cyanobacteriota</taxon>
        <taxon>Cyanophyceae</taxon>
        <taxon>Nostocales</taxon>
        <taxon>Nostocaceae</taxon>
        <taxon>Richelia</taxon>
    </lineage>
</organism>
<comment type="function">
    <text evidence="16">Involved in base excision repair of DNA damaged by oxidation or by mutagenic agents. Acts as DNA glycosylase that recognizes and removes damaged bases. Has a preference for oxidized purines, such as 7,8-dihydro-8-oxoguanine (8-oxoG). Has AP (apurinic/apyrimidinic) lyase activity and introduces nicks in the DNA strand. Cleaves the DNA backbone by beta-delta elimination to generate a single-strand break at the site of the removed base with both 3'- and 5'-phosphates.</text>
</comment>
<evidence type="ECO:0000256" key="3">
    <source>
        <dbReference type="ARBA" id="ARBA00011245"/>
    </source>
</evidence>
<accession>M1X665</accession>
<evidence type="ECO:0000256" key="16">
    <source>
        <dbReference type="HAMAP-Rule" id="MF_00103"/>
    </source>
</evidence>
<comment type="function">
    <text evidence="15">Involved in base excision repair of DNA damaged by oxidation or by mutagenic agents. Acts as a DNA glycosylase that recognizes and removes damaged bases. Has a preference for oxidized purines, such as 7,8-dihydro-8-oxoguanine (8-oxoG). Has AP (apurinic/apyrimidinic) lyase activity and introduces nicks in the DNA strand. Cleaves the DNA backbone by beta-delta elimination to generate a single-strand break at the site of the removed base with both 3'- and 5'-phosphates.</text>
</comment>
<evidence type="ECO:0000256" key="4">
    <source>
        <dbReference type="ARBA" id="ARBA00022723"/>
    </source>
</evidence>
<keyword evidence="20" id="KW-1185">Reference proteome</keyword>
<evidence type="ECO:0000256" key="13">
    <source>
        <dbReference type="ARBA" id="ARBA00023295"/>
    </source>
</evidence>
<keyword evidence="8 16" id="KW-0862">Zinc</keyword>
<keyword evidence="9 16" id="KW-0238">DNA-binding</keyword>
<gene>
    <name evidence="16" type="primary">mutM</name>
    <name evidence="16" type="synonym">fpg</name>
    <name evidence="19" type="ORF">RINTHH_17660</name>
</gene>
<keyword evidence="12 16" id="KW-0511">Multifunctional enzyme</keyword>
<dbReference type="EMBL" id="CAIY01000070">
    <property type="protein sequence ID" value="CCH67921.1"/>
    <property type="molecule type" value="Genomic_DNA"/>
</dbReference>
<reference evidence="20" key="2">
    <citation type="submission" date="2016-01" db="EMBL/GenBank/DDBJ databases">
        <title>Diatom-associated endosymboitic cyanobacterium lacks core nitrogen metabolism enzymes.</title>
        <authorList>
            <person name="Hilton J.A."/>
            <person name="Foster R.A."/>
            <person name="Tripp H.J."/>
            <person name="Carter B.J."/>
            <person name="Zehr J.P."/>
            <person name="Villareal T.A."/>
        </authorList>
    </citation>
    <scope>NUCLEOTIDE SEQUENCE [LARGE SCALE GENOMIC DNA]</scope>
    <source>
        <strain evidence="20">HH01</strain>
    </source>
</reference>
<keyword evidence="13 16" id="KW-0326">Glycosidase</keyword>
<evidence type="ECO:0000256" key="15">
    <source>
        <dbReference type="ARBA" id="ARBA00060177"/>
    </source>
</evidence>
<dbReference type="InterPro" id="IPR020629">
    <property type="entry name" value="FPG_Glyclase"/>
</dbReference>
<evidence type="ECO:0000256" key="8">
    <source>
        <dbReference type="ARBA" id="ARBA00022833"/>
    </source>
</evidence>
<evidence type="ECO:0000313" key="20">
    <source>
        <dbReference type="Proteomes" id="UP000053051"/>
    </source>
</evidence>
<comment type="similarity">
    <text evidence="2 16">Belongs to the FPG family.</text>
</comment>
<evidence type="ECO:0000256" key="2">
    <source>
        <dbReference type="ARBA" id="ARBA00009409"/>
    </source>
</evidence>
<dbReference type="NCBIfam" id="TIGR00577">
    <property type="entry name" value="fpg"/>
    <property type="match status" value="1"/>
</dbReference>
<keyword evidence="5 16" id="KW-0227">DNA damage</keyword>
<dbReference type="Pfam" id="PF01149">
    <property type="entry name" value="Fapy_DNA_glyco"/>
    <property type="match status" value="1"/>
</dbReference>
<evidence type="ECO:0000256" key="9">
    <source>
        <dbReference type="ARBA" id="ARBA00023125"/>
    </source>
</evidence>
<comment type="catalytic activity">
    <reaction evidence="14 16">
        <text>2'-deoxyribonucleotide-(2'-deoxyribose 5'-phosphate)-2'-deoxyribonucleotide-DNA = a 3'-end 2'-deoxyribonucleotide-(2,3-dehydro-2,3-deoxyribose 5'-phosphate)-DNA + a 5'-end 5'-phospho-2'-deoxyribonucleoside-DNA + H(+)</text>
        <dbReference type="Rhea" id="RHEA:66592"/>
        <dbReference type="Rhea" id="RHEA-COMP:13180"/>
        <dbReference type="Rhea" id="RHEA-COMP:16897"/>
        <dbReference type="Rhea" id="RHEA-COMP:17067"/>
        <dbReference type="ChEBI" id="CHEBI:15378"/>
        <dbReference type="ChEBI" id="CHEBI:136412"/>
        <dbReference type="ChEBI" id="CHEBI:157695"/>
        <dbReference type="ChEBI" id="CHEBI:167181"/>
        <dbReference type="EC" id="4.2.99.18"/>
    </reaction>
</comment>
<comment type="catalytic activity">
    <reaction evidence="1 16">
        <text>Hydrolysis of DNA containing ring-opened 7-methylguanine residues, releasing 2,6-diamino-4-hydroxy-5-(N-methyl)formamidopyrimidine.</text>
        <dbReference type="EC" id="3.2.2.23"/>
    </reaction>
</comment>
<comment type="cofactor">
    <cofactor evidence="16">
        <name>Zn(2+)</name>
        <dbReference type="ChEBI" id="CHEBI:29105"/>
    </cofactor>
    <text evidence="16">Binds 1 zinc ion per subunit.</text>
</comment>
<dbReference type="InterPro" id="IPR012319">
    <property type="entry name" value="FPG_cat"/>
</dbReference>
<comment type="caution">
    <text evidence="19">The sequence shown here is derived from an EMBL/GenBank/DDBJ whole genome shotgun (WGS) entry which is preliminary data.</text>
</comment>
<dbReference type="Proteomes" id="UP000053051">
    <property type="component" value="Unassembled WGS sequence"/>
</dbReference>
<dbReference type="Pfam" id="PF06827">
    <property type="entry name" value="zf-FPG_IleRS"/>
    <property type="match status" value="1"/>
</dbReference>
<dbReference type="SMART" id="SM00898">
    <property type="entry name" value="Fapy_DNA_glyco"/>
    <property type="match status" value="1"/>
</dbReference>
<evidence type="ECO:0000256" key="1">
    <source>
        <dbReference type="ARBA" id="ARBA00001668"/>
    </source>
</evidence>
<evidence type="ECO:0000256" key="14">
    <source>
        <dbReference type="ARBA" id="ARBA00044632"/>
    </source>
</evidence>
<sequence>MPELPEVETVRRGLNDLTLNQEIIGGEVLLERAVAEPASATEFLQEIKGNVINLWHRRGKYLIAQLSPHCSWLGVHLRMTGQLLWLHQDEKLHKHTRVRLFFHGDWELRFVDQRTFGRMWLVNPSADMENVITGLAKLAVDPLSDEFTVEYLINKLNSSYRPIKSALLDQSTVSGLGNIYADEALFLGKILPYTKCIDLQRSQIADLREAIIRVLGTSIAFGGTTFSNFLNVQGVNGKYSDMAWVYNRTGEPCRVCSHSIQRIKLGGRSSHFCRQCQN</sequence>
<evidence type="ECO:0000259" key="18">
    <source>
        <dbReference type="PROSITE" id="PS51068"/>
    </source>
</evidence>
<keyword evidence="10 16" id="KW-0234">DNA repair</keyword>
<dbReference type="GO" id="GO:0008270">
    <property type="term" value="F:zinc ion binding"/>
    <property type="evidence" value="ECO:0007669"/>
    <property type="project" value="UniProtKB-UniRule"/>
</dbReference>
<feature type="domain" description="FPG-type" evidence="17">
    <location>
        <begin position="244"/>
        <end position="278"/>
    </location>
</feature>
<dbReference type="EC" id="4.2.99.18" evidence="16"/>
<feature type="active site" description="Schiff-base intermediate with DNA" evidence="16">
    <location>
        <position position="2"/>
    </location>
</feature>
<proteinExistence type="inferred from homology"/>
<dbReference type="GO" id="GO:0140078">
    <property type="term" value="F:class I DNA-(apurinic or apyrimidinic site) endonuclease activity"/>
    <property type="evidence" value="ECO:0007669"/>
    <property type="project" value="UniProtKB-EC"/>
</dbReference>
<dbReference type="NCBIfam" id="NF002211">
    <property type="entry name" value="PRK01103.1"/>
    <property type="match status" value="1"/>
</dbReference>
<dbReference type="Pfam" id="PF06831">
    <property type="entry name" value="H2TH"/>
    <property type="match status" value="1"/>
</dbReference>
<dbReference type="PANTHER" id="PTHR22993:SF9">
    <property type="entry name" value="FORMAMIDOPYRIMIDINE-DNA GLYCOSYLASE"/>
    <property type="match status" value="1"/>
</dbReference>
<evidence type="ECO:0000256" key="12">
    <source>
        <dbReference type="ARBA" id="ARBA00023268"/>
    </source>
</evidence>
<dbReference type="AlphaFoldDB" id="M1X665"/>
<dbReference type="PROSITE" id="PS51068">
    <property type="entry name" value="FPG_CAT"/>
    <property type="match status" value="1"/>
</dbReference>